<evidence type="ECO:0000313" key="2">
    <source>
        <dbReference type="Proteomes" id="UP000217083"/>
    </source>
</evidence>
<dbReference type="PANTHER" id="PTHR37953:SF1">
    <property type="entry name" value="UPF0127 PROTEIN MJ1496"/>
    <property type="match status" value="1"/>
</dbReference>
<comment type="caution">
    <text evidence="1">The sequence shown here is derived from an EMBL/GenBank/DDBJ whole genome shotgun (WGS) entry which is preliminary data.</text>
</comment>
<proteinExistence type="predicted"/>
<reference evidence="2" key="1">
    <citation type="submission" date="2017-08" db="EMBL/GenBank/DDBJ databases">
        <authorList>
            <person name="Huang Z."/>
        </authorList>
    </citation>
    <scope>NUCLEOTIDE SEQUENCE [LARGE SCALE GENOMIC DNA]</scope>
    <source>
        <strain evidence="2">SA5d-4</strain>
    </source>
</reference>
<evidence type="ECO:0000313" key="1">
    <source>
        <dbReference type="EMBL" id="OZM58135.1"/>
    </source>
</evidence>
<dbReference type="EMBL" id="NPIA01000001">
    <property type="protein sequence ID" value="OZM58135.1"/>
    <property type="molecule type" value="Genomic_DNA"/>
</dbReference>
<dbReference type="InterPro" id="IPR003795">
    <property type="entry name" value="DUF192"/>
</dbReference>
<dbReference type="Gene3D" id="2.60.120.1140">
    <property type="entry name" value="Protein of unknown function DUF192"/>
    <property type="match status" value="1"/>
</dbReference>
<dbReference type="RefSeq" id="WP_094920541.1">
    <property type="nucleotide sequence ID" value="NZ_NPIA01000001.1"/>
</dbReference>
<evidence type="ECO:0008006" key="3">
    <source>
        <dbReference type="Google" id="ProtNLM"/>
    </source>
</evidence>
<accession>A0A263BWP4</accession>
<dbReference type="Pfam" id="PF02643">
    <property type="entry name" value="DUF192"/>
    <property type="match status" value="1"/>
</dbReference>
<dbReference type="PANTHER" id="PTHR37953">
    <property type="entry name" value="UPF0127 PROTEIN MJ1496"/>
    <property type="match status" value="1"/>
</dbReference>
<organism evidence="1 2">
    <name type="scientific">Lottiidibacillus patelloidae</name>
    <dbReference type="NCBI Taxonomy" id="2670334"/>
    <lineage>
        <taxon>Bacteria</taxon>
        <taxon>Bacillati</taxon>
        <taxon>Bacillota</taxon>
        <taxon>Bacilli</taxon>
        <taxon>Bacillales</taxon>
        <taxon>Bacillaceae</taxon>
        <taxon>Lottiidibacillus</taxon>
    </lineage>
</organism>
<reference evidence="1 2" key="2">
    <citation type="submission" date="2017-09" db="EMBL/GenBank/DDBJ databases">
        <title>Bacillus patelloidae sp. nov., isolated from the intestinal tract of a marine limpet.</title>
        <authorList>
            <person name="Liu R."/>
            <person name="Dong C."/>
            <person name="Shao Z."/>
        </authorList>
    </citation>
    <scope>NUCLEOTIDE SEQUENCE [LARGE SCALE GENOMIC DNA]</scope>
    <source>
        <strain evidence="1 2">SA5d-4</strain>
    </source>
</reference>
<dbReference type="Proteomes" id="UP000217083">
    <property type="component" value="Unassembled WGS sequence"/>
</dbReference>
<keyword evidence="2" id="KW-1185">Reference proteome</keyword>
<gene>
    <name evidence="1" type="ORF">CIB95_00720</name>
</gene>
<protein>
    <recommendedName>
        <fullName evidence="3">DUF192 domain-containing protein</fullName>
    </recommendedName>
</protein>
<sequence>MMLVNLSNGTILANKLKTAYRFFQRLKGLMFTSELPLGEALHLQPCQSVHTFFMKYDIDVIYLDKDMKIVKITHMMKPSKVGSIVKNANSVIELPAGSISKTDTKVGHVLQIKNNG</sequence>
<name>A0A263BWP4_9BACI</name>
<dbReference type="AlphaFoldDB" id="A0A263BWP4"/>
<dbReference type="InterPro" id="IPR038695">
    <property type="entry name" value="Saro_0823-like_sf"/>
</dbReference>